<comment type="caution">
    <text evidence="2">The sequence shown here is derived from an EMBL/GenBank/DDBJ whole genome shotgun (WGS) entry which is preliminary data.</text>
</comment>
<reference evidence="2" key="2">
    <citation type="submission" date="2020-09" db="EMBL/GenBank/DDBJ databases">
        <authorList>
            <person name="Sun Q."/>
            <person name="Ohkuma M."/>
        </authorList>
    </citation>
    <scope>NUCLEOTIDE SEQUENCE</scope>
    <source>
        <strain evidence="2">JCM 4346</strain>
    </source>
</reference>
<evidence type="ECO:0000313" key="3">
    <source>
        <dbReference type="Proteomes" id="UP000658320"/>
    </source>
</evidence>
<sequence>MEAETAYHGEMGEQFAARATTSAYNAYTDRPAMLRLAGDLGGLRVLDLGCGAGHYAAELLERGAARVVGVDGSESLLRAARARLGDRAAAALHHHDLEEPLTFLADGSFDLVVMALVYHHVDARAQLLAEIRRVLRPGGTLLVSTTHPTADWTYFGGSYFADDRVTLPFGTGYAITYRRMTLETFLGELLAAGYVLEELAEPRATEEARRLDPGRYEKTHRAPTFVAVRLRRP</sequence>
<evidence type="ECO:0000259" key="1">
    <source>
        <dbReference type="Pfam" id="PF08241"/>
    </source>
</evidence>
<dbReference type="PANTHER" id="PTHR42912">
    <property type="entry name" value="METHYLTRANSFERASE"/>
    <property type="match status" value="1"/>
</dbReference>
<dbReference type="Pfam" id="PF08241">
    <property type="entry name" value="Methyltransf_11"/>
    <property type="match status" value="1"/>
</dbReference>
<dbReference type="InterPro" id="IPR029063">
    <property type="entry name" value="SAM-dependent_MTases_sf"/>
</dbReference>
<protein>
    <recommendedName>
        <fullName evidence="1">Methyltransferase type 11 domain-containing protein</fullName>
    </recommendedName>
</protein>
<dbReference type="PANTHER" id="PTHR42912:SF93">
    <property type="entry name" value="N6-ADENOSINE-METHYLTRANSFERASE TMT1A"/>
    <property type="match status" value="1"/>
</dbReference>
<accession>A0A918KYN4</accession>
<dbReference type="RefSeq" id="WP_189942424.1">
    <property type="nucleotide sequence ID" value="NZ_BMSX01000022.1"/>
</dbReference>
<dbReference type="InterPro" id="IPR013216">
    <property type="entry name" value="Methyltransf_11"/>
</dbReference>
<dbReference type="SUPFAM" id="SSF53335">
    <property type="entry name" value="S-adenosyl-L-methionine-dependent methyltransferases"/>
    <property type="match status" value="1"/>
</dbReference>
<feature type="domain" description="Methyltransferase type 11" evidence="1">
    <location>
        <begin position="46"/>
        <end position="142"/>
    </location>
</feature>
<dbReference type="CDD" id="cd02440">
    <property type="entry name" value="AdoMet_MTases"/>
    <property type="match status" value="1"/>
</dbReference>
<dbReference type="EMBL" id="BMSX01000022">
    <property type="protein sequence ID" value="GGR46588.1"/>
    <property type="molecule type" value="Genomic_DNA"/>
</dbReference>
<dbReference type="AlphaFoldDB" id="A0A918KYN4"/>
<evidence type="ECO:0000313" key="2">
    <source>
        <dbReference type="EMBL" id="GGR46588.1"/>
    </source>
</evidence>
<dbReference type="Proteomes" id="UP000658320">
    <property type="component" value="Unassembled WGS sequence"/>
</dbReference>
<proteinExistence type="predicted"/>
<dbReference type="InterPro" id="IPR050508">
    <property type="entry name" value="Methyltransf_Superfamily"/>
</dbReference>
<gene>
    <name evidence="2" type="ORF">GCM10010251_74650</name>
</gene>
<dbReference type="GO" id="GO:0008757">
    <property type="term" value="F:S-adenosylmethionine-dependent methyltransferase activity"/>
    <property type="evidence" value="ECO:0007669"/>
    <property type="project" value="InterPro"/>
</dbReference>
<organism evidence="2 3">
    <name type="scientific">Streptomyces aurantiogriseus</name>
    <dbReference type="NCBI Taxonomy" id="66870"/>
    <lineage>
        <taxon>Bacteria</taxon>
        <taxon>Bacillati</taxon>
        <taxon>Actinomycetota</taxon>
        <taxon>Actinomycetes</taxon>
        <taxon>Kitasatosporales</taxon>
        <taxon>Streptomycetaceae</taxon>
        <taxon>Streptomyces</taxon>
    </lineage>
</organism>
<name>A0A918KYN4_9ACTN</name>
<reference evidence="2" key="1">
    <citation type="journal article" date="2014" name="Int. J. Syst. Evol. Microbiol.">
        <title>Complete genome sequence of Corynebacterium casei LMG S-19264T (=DSM 44701T), isolated from a smear-ripened cheese.</title>
        <authorList>
            <consortium name="US DOE Joint Genome Institute (JGI-PGF)"/>
            <person name="Walter F."/>
            <person name="Albersmeier A."/>
            <person name="Kalinowski J."/>
            <person name="Ruckert C."/>
        </authorList>
    </citation>
    <scope>NUCLEOTIDE SEQUENCE</scope>
    <source>
        <strain evidence="2">JCM 4346</strain>
    </source>
</reference>
<dbReference type="Gene3D" id="3.40.50.150">
    <property type="entry name" value="Vaccinia Virus protein VP39"/>
    <property type="match status" value="1"/>
</dbReference>
<keyword evidence="3" id="KW-1185">Reference proteome</keyword>